<evidence type="ECO:0000313" key="3">
    <source>
        <dbReference type="EMBL" id="QBK24686.1"/>
    </source>
</evidence>
<dbReference type="InterPro" id="IPR025164">
    <property type="entry name" value="Toastrack_DUF4097"/>
</dbReference>
<dbReference type="AlphaFoldDB" id="A0A4P6URV8"/>
<dbReference type="Proteomes" id="UP000291151">
    <property type="component" value="Chromosome"/>
</dbReference>
<gene>
    <name evidence="3" type="ORF">DKZ56_01485</name>
</gene>
<dbReference type="PANTHER" id="PTHR34094:SF1">
    <property type="entry name" value="PROTEIN FAM185A"/>
    <property type="match status" value="1"/>
</dbReference>
<dbReference type="KEGG" id="uth:DKZ56_01485"/>
<keyword evidence="4" id="KW-1185">Reference proteome</keyword>
<dbReference type="PANTHER" id="PTHR34094">
    <property type="match status" value="1"/>
</dbReference>
<reference evidence="3 4" key="1">
    <citation type="submission" date="2019-02" db="EMBL/GenBank/DDBJ databases">
        <title>Ureibacillus thermophilus.</title>
        <authorList>
            <person name="Sunny J.S."/>
            <person name="Natarajan A."/>
            <person name="Saleena L.M."/>
        </authorList>
    </citation>
    <scope>NUCLEOTIDE SEQUENCE [LARGE SCALE GENOMIC DNA]</scope>
    <source>
        <strain evidence="3 4">LM102</strain>
    </source>
</reference>
<feature type="region of interest" description="Disordered" evidence="1">
    <location>
        <begin position="222"/>
        <end position="244"/>
    </location>
</feature>
<sequence>MKKLILVGVLILLMISLVFNVPNGFLSQEHQVKVTDKIKTIDLDIKGVDSTIISKDQDYVKAELKGKGNVNLSKKGDTIEIEYHRPLFSFFHFGSRTQLVVTIPKDFDRELKVDVGSGDIDFQLSKDTVLTSLELDVHSGDIDINSLNTKIASLDVSSGDIDLKHFTGELAIDVSSGDVYVQIDELVGDIEAEVNSGQIVLDLPDDSDFTLNGEISSGAIHNHFPLKNEKNEKNEKNRLRGTHGSGKYSIDLEISSGTIEIK</sequence>
<proteinExistence type="predicted"/>
<dbReference type="RefSeq" id="WP_208650959.1">
    <property type="nucleotide sequence ID" value="NZ_CP036528.1"/>
</dbReference>
<name>A0A4P6URV8_9BACL</name>
<evidence type="ECO:0000313" key="4">
    <source>
        <dbReference type="Proteomes" id="UP000291151"/>
    </source>
</evidence>
<evidence type="ECO:0000256" key="1">
    <source>
        <dbReference type="SAM" id="MobiDB-lite"/>
    </source>
</evidence>
<organism evidence="3 4">
    <name type="scientific">Ureibacillus thermophilus</name>
    <dbReference type="NCBI Taxonomy" id="367743"/>
    <lineage>
        <taxon>Bacteria</taxon>
        <taxon>Bacillati</taxon>
        <taxon>Bacillota</taxon>
        <taxon>Bacilli</taxon>
        <taxon>Bacillales</taxon>
        <taxon>Caryophanaceae</taxon>
        <taxon>Ureibacillus</taxon>
    </lineage>
</organism>
<dbReference type="EMBL" id="CP036528">
    <property type="protein sequence ID" value="QBK24686.1"/>
    <property type="molecule type" value="Genomic_DNA"/>
</dbReference>
<feature type="compositionally biased region" description="Basic and acidic residues" evidence="1">
    <location>
        <begin position="226"/>
        <end position="238"/>
    </location>
</feature>
<accession>A0A4P6URV8</accession>
<protein>
    <recommendedName>
        <fullName evidence="2">DUF4097 domain-containing protein</fullName>
    </recommendedName>
</protein>
<dbReference type="Pfam" id="PF13349">
    <property type="entry name" value="DUF4097"/>
    <property type="match status" value="1"/>
</dbReference>
<evidence type="ECO:0000259" key="2">
    <source>
        <dbReference type="Pfam" id="PF13349"/>
    </source>
</evidence>
<feature type="domain" description="DUF4097" evidence="2">
    <location>
        <begin position="38"/>
        <end position="261"/>
    </location>
</feature>